<proteinExistence type="inferred from homology"/>
<organism evidence="6 7">
    <name type="scientific">Pinctada imbricata</name>
    <name type="common">Atlantic pearl-oyster</name>
    <name type="synonym">Pinctada martensii</name>
    <dbReference type="NCBI Taxonomy" id="66713"/>
    <lineage>
        <taxon>Eukaryota</taxon>
        <taxon>Metazoa</taxon>
        <taxon>Spiralia</taxon>
        <taxon>Lophotrochozoa</taxon>
        <taxon>Mollusca</taxon>
        <taxon>Bivalvia</taxon>
        <taxon>Autobranchia</taxon>
        <taxon>Pteriomorphia</taxon>
        <taxon>Pterioida</taxon>
        <taxon>Pterioidea</taxon>
        <taxon>Pteriidae</taxon>
        <taxon>Pinctada</taxon>
    </lineage>
</organism>
<evidence type="ECO:0000256" key="3">
    <source>
        <dbReference type="ARBA" id="ARBA00022801"/>
    </source>
</evidence>
<dbReference type="PROSITE" id="PS00941">
    <property type="entry name" value="CARBOXYLESTERASE_B_2"/>
    <property type="match status" value="1"/>
</dbReference>
<dbReference type="Gene3D" id="3.40.50.1820">
    <property type="entry name" value="alpha/beta hydrolase"/>
    <property type="match status" value="1"/>
</dbReference>
<dbReference type="GO" id="GO:0016787">
    <property type="term" value="F:hydrolase activity"/>
    <property type="evidence" value="ECO:0007669"/>
    <property type="project" value="UniProtKB-KW"/>
</dbReference>
<dbReference type="EC" id="3.1.1.-" evidence="4"/>
<evidence type="ECO:0000256" key="4">
    <source>
        <dbReference type="RuleBase" id="RU361235"/>
    </source>
</evidence>
<keyword evidence="3 4" id="KW-0378">Hydrolase</keyword>
<dbReference type="PROSITE" id="PS00122">
    <property type="entry name" value="CARBOXYLESTERASE_B_1"/>
    <property type="match status" value="1"/>
</dbReference>
<evidence type="ECO:0000259" key="5">
    <source>
        <dbReference type="Pfam" id="PF00135"/>
    </source>
</evidence>
<gene>
    <name evidence="6" type="ORF">FSP39_002059</name>
</gene>
<protein>
    <recommendedName>
        <fullName evidence="4">Carboxylic ester hydrolase</fullName>
        <ecNumber evidence="4">3.1.1.-</ecNumber>
    </recommendedName>
</protein>
<feature type="domain" description="Carboxylesterase type B" evidence="5">
    <location>
        <begin position="22"/>
        <end position="546"/>
    </location>
</feature>
<evidence type="ECO:0000256" key="2">
    <source>
        <dbReference type="ARBA" id="ARBA00022729"/>
    </source>
</evidence>
<dbReference type="InterPro" id="IPR019826">
    <property type="entry name" value="Carboxylesterase_B_AS"/>
</dbReference>
<feature type="chain" id="PRO_5041515151" description="Carboxylic ester hydrolase" evidence="4">
    <location>
        <begin position="21"/>
        <end position="548"/>
    </location>
</feature>
<dbReference type="InterPro" id="IPR002018">
    <property type="entry name" value="CarbesteraseB"/>
</dbReference>
<dbReference type="EMBL" id="VSWD01000003">
    <property type="protein sequence ID" value="KAK3105623.1"/>
    <property type="molecule type" value="Genomic_DNA"/>
</dbReference>
<dbReference type="Proteomes" id="UP001186944">
    <property type="component" value="Unassembled WGS sequence"/>
</dbReference>
<dbReference type="PANTHER" id="PTHR43903">
    <property type="entry name" value="NEUROLIGIN"/>
    <property type="match status" value="1"/>
</dbReference>
<evidence type="ECO:0000256" key="1">
    <source>
        <dbReference type="ARBA" id="ARBA00005964"/>
    </source>
</evidence>
<dbReference type="InterPro" id="IPR051093">
    <property type="entry name" value="Neuroligin/BSAL"/>
</dbReference>
<name>A0AA89CCF9_PINIB</name>
<keyword evidence="7" id="KW-1185">Reference proteome</keyword>
<dbReference type="Pfam" id="PF00135">
    <property type="entry name" value="COesterase"/>
    <property type="match status" value="1"/>
</dbReference>
<dbReference type="AlphaFoldDB" id="A0AA89CCF9"/>
<keyword evidence="2 4" id="KW-0732">Signal</keyword>
<dbReference type="SUPFAM" id="SSF53474">
    <property type="entry name" value="alpha/beta-Hydrolases"/>
    <property type="match status" value="1"/>
</dbReference>
<evidence type="ECO:0000313" key="7">
    <source>
        <dbReference type="Proteomes" id="UP001186944"/>
    </source>
</evidence>
<feature type="signal peptide" evidence="4">
    <location>
        <begin position="1"/>
        <end position="20"/>
    </location>
</feature>
<sequence>MFRLDILLLGLCVLVVPSFADDATVFTSLGRIKGVQTVDKETGKKVYEFRGIRYAKPPTGERRFRKPDPVEPWEGEYDATNFGYACPQSVNELFDDKSKNQSEDCLFLNIYVPRSISSEEKLSVMVWIHGGGFIIGNGHFYDGTRLAVDGNVVVVTINYRLGILGFLALYHPASRGNYGLWDQKLALHWISDYIEAFRGNPASITIFGESAGGMSVSAQSLIPSNKDLFQRVIAQSGVISRTLLVRKKVARKALERLPAKTKCKPDDLFQFVDCLRQVDVEILLEASSFWNYLPEDSVTLETVYGVVVDGEIFPEHPVKLLQDPSSHHAVMLRSLDFMTGTTSQEGSLIYMSVPPNVQERYNFNISENIPSDFICEGILRPFIRLNYKGNDAIYKKGCKFFTSVGSKEELRNRAADLFADMMFTSATREMLNFHTKQKRGKTYQYQFSKISPKPFAIPPPKWFKGSGHGDELLYLFRSEKENRPGMIDITLTGHDRRVSDDMISLWTSFAKTGTPSTGKGSIPWIEYDPHSRVYMDIECTNVIKTKLK</sequence>
<evidence type="ECO:0000313" key="6">
    <source>
        <dbReference type="EMBL" id="KAK3105623.1"/>
    </source>
</evidence>
<comment type="caution">
    <text evidence="6">The sequence shown here is derived from an EMBL/GenBank/DDBJ whole genome shotgun (WGS) entry which is preliminary data.</text>
</comment>
<dbReference type="InterPro" id="IPR029058">
    <property type="entry name" value="AB_hydrolase_fold"/>
</dbReference>
<reference evidence="6" key="1">
    <citation type="submission" date="2019-08" db="EMBL/GenBank/DDBJ databases">
        <title>The improved chromosome-level genome for the pearl oyster Pinctada fucata martensii using PacBio sequencing and Hi-C.</title>
        <authorList>
            <person name="Zheng Z."/>
        </authorList>
    </citation>
    <scope>NUCLEOTIDE SEQUENCE</scope>
    <source>
        <strain evidence="6">ZZ-2019</strain>
        <tissue evidence="6">Adductor muscle</tissue>
    </source>
</reference>
<comment type="similarity">
    <text evidence="1 4">Belongs to the type-B carboxylesterase/lipase family.</text>
</comment>
<accession>A0AA89CCF9</accession>
<dbReference type="InterPro" id="IPR019819">
    <property type="entry name" value="Carboxylesterase_B_CS"/>
</dbReference>